<dbReference type="Gene3D" id="2.60.120.600">
    <property type="entry name" value="Domain of unknown function DUF1214, C-terminal domain"/>
    <property type="match status" value="1"/>
</dbReference>
<evidence type="ECO:0008006" key="6">
    <source>
        <dbReference type="Google" id="ProtNLM"/>
    </source>
</evidence>
<feature type="signal peptide" evidence="1">
    <location>
        <begin position="1"/>
        <end position="22"/>
    </location>
</feature>
<keyword evidence="1" id="KW-0732">Signal</keyword>
<dbReference type="PANTHER" id="PTHR36509">
    <property type="entry name" value="BLL3101 PROTEIN"/>
    <property type="match status" value="1"/>
</dbReference>
<dbReference type="InterPro" id="IPR037050">
    <property type="entry name" value="DUF1254_sf"/>
</dbReference>
<organism evidence="4 5">
    <name type="scientific">Sinorhizobium meliloti CCNWSX0020</name>
    <dbReference type="NCBI Taxonomy" id="1107881"/>
    <lineage>
        <taxon>Bacteria</taxon>
        <taxon>Pseudomonadati</taxon>
        <taxon>Pseudomonadota</taxon>
        <taxon>Alphaproteobacteria</taxon>
        <taxon>Hyphomicrobiales</taxon>
        <taxon>Rhizobiaceae</taxon>
        <taxon>Sinorhizobium/Ensifer group</taxon>
        <taxon>Sinorhizobium</taxon>
    </lineage>
</organism>
<dbReference type="PATRIC" id="fig|1107881.3.peg.5503"/>
<proteinExistence type="predicted"/>
<feature type="domain" description="DUF1214" evidence="2">
    <location>
        <begin position="345"/>
        <end position="454"/>
    </location>
</feature>
<evidence type="ECO:0000256" key="1">
    <source>
        <dbReference type="SAM" id="SignalP"/>
    </source>
</evidence>
<evidence type="ECO:0000313" key="4">
    <source>
        <dbReference type="EMBL" id="EHK74787.1"/>
    </source>
</evidence>
<dbReference type="Pfam" id="PF06863">
    <property type="entry name" value="DUF1254"/>
    <property type="match status" value="1"/>
</dbReference>
<feature type="domain" description="DUF1254" evidence="3">
    <location>
        <begin position="76"/>
        <end position="207"/>
    </location>
</feature>
<dbReference type="PANTHER" id="PTHR36509:SF2">
    <property type="entry name" value="BLL3101 PROTEIN"/>
    <property type="match status" value="1"/>
</dbReference>
<dbReference type="InterPro" id="IPR037049">
    <property type="entry name" value="DUF1214_C_sf"/>
</dbReference>
<dbReference type="Proteomes" id="UP000004038">
    <property type="component" value="Unassembled WGS sequence"/>
</dbReference>
<evidence type="ECO:0000259" key="2">
    <source>
        <dbReference type="Pfam" id="PF06742"/>
    </source>
</evidence>
<name>H0G7E6_RHIML</name>
<gene>
    <name evidence="4" type="ORF">SM0020_27141</name>
</gene>
<dbReference type="RefSeq" id="WP_003534295.1">
    <property type="nucleotide sequence ID" value="NZ_AGVV01000077.1"/>
</dbReference>
<accession>H0G7E6</accession>
<sequence>MKTKIASVVGALAFMFVAGVSAQEAPGKIDWREQYAYSLGVQAYIFGFPYVYLPSLRADWVTRPKAANELPLYAPINHFSHVRTLADASYRGGGSPNQDTLYSTAWLDVGKEPVILSHPDMGDRYFSFELAGIDSDNFAYVGKRTTGGKAGSFAIVGPGWKGDLPAGVKPLPASLTPSVLIFARTLIDGPADAKTVNALQDQYTLIPLSLWSKNDAVLPASRDVWQPFDPKTDPLAEWRTMNRAMTENPPEARLAKVVKLFAKVGVGPGQRVEIMDDATKRGLARAAVDGRQLIKAAIDSGQLGRQVNNWNIPPRTLGRAGLVDDFLLRASIQAMGGIISNELEETVYYNTTKDGAGQAFDGAKKYILRFAPGQLPKVNAFWSLTMYDPTFNFTDNPLNRYSLGDRTKDLKKDADGGLTIYIQRNSPGEDNESNWLPSTQSGAFFLILRTYMPGAEIVEQKWAPPPVTELR</sequence>
<feature type="chain" id="PRO_5003533712" description="DUF1254 domain-containing protein" evidence="1">
    <location>
        <begin position="23"/>
        <end position="471"/>
    </location>
</feature>
<evidence type="ECO:0000259" key="3">
    <source>
        <dbReference type="Pfam" id="PF06863"/>
    </source>
</evidence>
<dbReference type="SUPFAM" id="SSF160935">
    <property type="entry name" value="VPA0735-like"/>
    <property type="match status" value="1"/>
</dbReference>
<dbReference type="Gene3D" id="2.60.40.1610">
    <property type="entry name" value="Domain of unknown function DUF1254"/>
    <property type="match status" value="1"/>
</dbReference>
<protein>
    <recommendedName>
        <fullName evidence="6">DUF1254 domain-containing protein</fullName>
    </recommendedName>
</protein>
<dbReference type="AlphaFoldDB" id="H0G7E6"/>
<evidence type="ECO:0000313" key="5">
    <source>
        <dbReference type="Proteomes" id="UP000004038"/>
    </source>
</evidence>
<dbReference type="InterPro" id="IPR010621">
    <property type="entry name" value="DUF1214"/>
</dbReference>
<reference evidence="4 5" key="1">
    <citation type="journal article" date="2012" name="J. Bacteriol.">
        <title>Draft Genome Sequence of Sinorhizobium meliloti CCNWSX0020, a Nitrogen-Fixing Symbiont with Copper Tolerance Capability Isolated from Lead-Zinc Mine Tailings.</title>
        <authorList>
            <person name="Li Z."/>
            <person name="Ma Z."/>
            <person name="Hao X."/>
            <person name="Wei G."/>
        </authorList>
    </citation>
    <scope>NUCLEOTIDE SEQUENCE [LARGE SCALE GENOMIC DNA]</scope>
    <source>
        <strain evidence="4 5">CCNWSX0020</strain>
    </source>
</reference>
<dbReference type="EMBL" id="AGVV01000077">
    <property type="protein sequence ID" value="EHK74787.1"/>
    <property type="molecule type" value="Genomic_DNA"/>
</dbReference>
<dbReference type="Pfam" id="PF06742">
    <property type="entry name" value="DUF1214"/>
    <property type="match status" value="1"/>
</dbReference>
<dbReference type="InterPro" id="IPR010679">
    <property type="entry name" value="DUF1254"/>
</dbReference>